<evidence type="ECO:0000256" key="8">
    <source>
        <dbReference type="ARBA" id="ARBA00035585"/>
    </source>
</evidence>
<evidence type="ECO:0000256" key="10">
    <source>
        <dbReference type="HAMAP-Rule" id="MF_00454"/>
    </source>
</evidence>
<dbReference type="RefSeq" id="WP_378589012.1">
    <property type="nucleotide sequence ID" value="NZ_JBHSKD010000008.1"/>
</dbReference>
<dbReference type="PANTHER" id="PTHR28259">
    <property type="entry name" value="FLUORIDE EXPORT PROTEIN 1-RELATED"/>
    <property type="match status" value="1"/>
</dbReference>
<comment type="activity regulation">
    <text evidence="10">Na(+) is not transported, but it plays an essential structural role and its presence is essential for fluoride channel function.</text>
</comment>
<dbReference type="NCBIfam" id="TIGR00494">
    <property type="entry name" value="crcB"/>
    <property type="match status" value="1"/>
</dbReference>
<keyword evidence="6 10" id="KW-0407">Ion channel</keyword>
<feature type="transmembrane region" description="Helical" evidence="10">
    <location>
        <begin position="33"/>
        <end position="52"/>
    </location>
</feature>
<feature type="transmembrane region" description="Helical" evidence="10">
    <location>
        <begin position="64"/>
        <end position="82"/>
    </location>
</feature>
<evidence type="ECO:0000256" key="7">
    <source>
        <dbReference type="ARBA" id="ARBA00035120"/>
    </source>
</evidence>
<dbReference type="Pfam" id="PF02537">
    <property type="entry name" value="CRCB"/>
    <property type="match status" value="1"/>
</dbReference>
<proteinExistence type="inferred from homology"/>
<reference evidence="12" key="1">
    <citation type="journal article" date="2019" name="Int. J. Syst. Evol. Microbiol.">
        <title>The Global Catalogue of Microorganisms (GCM) 10K type strain sequencing project: providing services to taxonomists for standard genome sequencing and annotation.</title>
        <authorList>
            <consortium name="The Broad Institute Genomics Platform"/>
            <consortium name="The Broad Institute Genome Sequencing Center for Infectious Disease"/>
            <person name="Wu L."/>
            <person name="Ma J."/>
        </authorList>
    </citation>
    <scope>NUCLEOTIDE SEQUENCE [LARGE SCALE GENOMIC DNA]</scope>
    <source>
        <strain evidence="12">DFY41</strain>
    </source>
</reference>
<keyword evidence="5 10" id="KW-0472">Membrane</keyword>
<evidence type="ECO:0000256" key="9">
    <source>
        <dbReference type="ARBA" id="ARBA00049940"/>
    </source>
</evidence>
<feature type="transmembrane region" description="Helical" evidence="10">
    <location>
        <begin position="102"/>
        <end position="122"/>
    </location>
</feature>
<keyword evidence="4 10" id="KW-1133">Transmembrane helix</keyword>
<evidence type="ECO:0000313" key="12">
    <source>
        <dbReference type="Proteomes" id="UP001596087"/>
    </source>
</evidence>
<keyword evidence="10" id="KW-0813">Transport</keyword>
<evidence type="ECO:0000256" key="2">
    <source>
        <dbReference type="ARBA" id="ARBA00022475"/>
    </source>
</evidence>
<comment type="catalytic activity">
    <reaction evidence="8">
        <text>fluoride(in) = fluoride(out)</text>
        <dbReference type="Rhea" id="RHEA:76159"/>
        <dbReference type="ChEBI" id="CHEBI:17051"/>
    </reaction>
    <physiologicalReaction direction="left-to-right" evidence="8">
        <dbReference type="Rhea" id="RHEA:76160"/>
    </physiologicalReaction>
</comment>
<evidence type="ECO:0000256" key="4">
    <source>
        <dbReference type="ARBA" id="ARBA00022989"/>
    </source>
</evidence>
<keyword evidence="10" id="KW-0406">Ion transport</keyword>
<keyword evidence="2 10" id="KW-1003">Cell membrane</keyword>
<feature type="binding site" evidence="10">
    <location>
        <position position="74"/>
    </location>
    <ligand>
        <name>Na(+)</name>
        <dbReference type="ChEBI" id="CHEBI:29101"/>
        <note>structural</note>
    </ligand>
</feature>
<evidence type="ECO:0000256" key="6">
    <source>
        <dbReference type="ARBA" id="ARBA00023303"/>
    </source>
</evidence>
<dbReference type="EMBL" id="JBHSKD010000008">
    <property type="protein sequence ID" value="MFC5176577.1"/>
    <property type="molecule type" value="Genomic_DNA"/>
</dbReference>
<protein>
    <recommendedName>
        <fullName evidence="10">Fluoride-specific ion channel FluC</fullName>
    </recommendedName>
</protein>
<organism evidence="11 12">
    <name type="scientific">Nocardioides taihuensis</name>
    <dbReference type="NCBI Taxonomy" id="1835606"/>
    <lineage>
        <taxon>Bacteria</taxon>
        <taxon>Bacillati</taxon>
        <taxon>Actinomycetota</taxon>
        <taxon>Actinomycetes</taxon>
        <taxon>Propionibacteriales</taxon>
        <taxon>Nocardioidaceae</taxon>
        <taxon>Nocardioides</taxon>
    </lineage>
</organism>
<name>A0ABW0BHU4_9ACTN</name>
<dbReference type="Proteomes" id="UP001596087">
    <property type="component" value="Unassembled WGS sequence"/>
</dbReference>
<comment type="similarity">
    <text evidence="7 10">Belongs to the fluoride channel Fluc/FEX (TC 1.A.43) family.</text>
</comment>
<evidence type="ECO:0000313" key="11">
    <source>
        <dbReference type="EMBL" id="MFC5176577.1"/>
    </source>
</evidence>
<dbReference type="PANTHER" id="PTHR28259:SF1">
    <property type="entry name" value="FLUORIDE EXPORT PROTEIN 1-RELATED"/>
    <property type="match status" value="1"/>
</dbReference>
<accession>A0ABW0BHU4</accession>
<evidence type="ECO:0000256" key="5">
    <source>
        <dbReference type="ARBA" id="ARBA00023136"/>
    </source>
</evidence>
<comment type="caution">
    <text evidence="11">The sequence shown here is derived from an EMBL/GenBank/DDBJ whole genome shotgun (WGS) entry which is preliminary data.</text>
</comment>
<comment type="function">
    <text evidence="9 10">Fluoride-specific ion channel. Important for reducing fluoride concentration in the cell, thus reducing its toxicity.</text>
</comment>
<dbReference type="HAMAP" id="MF_00454">
    <property type="entry name" value="FluC"/>
    <property type="match status" value="1"/>
</dbReference>
<keyword evidence="3 10" id="KW-0812">Transmembrane</keyword>
<gene>
    <name evidence="10 11" type="primary">crcB</name>
    <name evidence="10" type="synonym">fluC</name>
    <name evidence="11" type="ORF">ACFPGP_07825</name>
</gene>
<keyword evidence="12" id="KW-1185">Reference proteome</keyword>
<keyword evidence="10" id="KW-0479">Metal-binding</keyword>
<comment type="subcellular location">
    <subcellularLocation>
        <location evidence="1 10">Cell membrane</location>
        <topology evidence="1 10">Multi-pass membrane protein</topology>
    </subcellularLocation>
</comment>
<feature type="binding site" evidence="10">
    <location>
        <position position="77"/>
    </location>
    <ligand>
        <name>Na(+)</name>
        <dbReference type="ChEBI" id="CHEBI:29101"/>
        <note>structural</note>
    </ligand>
</feature>
<sequence length="123" mass="12473">MTGVLWVCLGAAVGAPGRYLVDRAVQARHDSVLPWGTVVVNVVGSFVLGVLLGLASTHDVPDTVLLVVGTGLCGALTTWSTFGYETVRLVEEGAVRHAVVNVAVSLLVGTAAAVCGYALGALG</sequence>
<keyword evidence="10" id="KW-0915">Sodium</keyword>
<evidence type="ECO:0000256" key="1">
    <source>
        <dbReference type="ARBA" id="ARBA00004651"/>
    </source>
</evidence>
<dbReference type="InterPro" id="IPR003691">
    <property type="entry name" value="FluC"/>
</dbReference>
<evidence type="ECO:0000256" key="3">
    <source>
        <dbReference type="ARBA" id="ARBA00022692"/>
    </source>
</evidence>